<proteinExistence type="inferred from homology"/>
<dbReference type="InterPro" id="IPR001173">
    <property type="entry name" value="Glyco_trans_2-like"/>
</dbReference>
<organism evidence="5 6">
    <name type="scientific">Paenibacillus gansuensis</name>
    <dbReference type="NCBI Taxonomy" id="306542"/>
    <lineage>
        <taxon>Bacteria</taxon>
        <taxon>Bacillati</taxon>
        <taxon>Bacillota</taxon>
        <taxon>Bacilli</taxon>
        <taxon>Bacillales</taxon>
        <taxon>Paenibacillaceae</taxon>
        <taxon>Paenibacillus</taxon>
    </lineage>
</organism>
<evidence type="ECO:0000256" key="3">
    <source>
        <dbReference type="ARBA" id="ARBA00022679"/>
    </source>
</evidence>
<dbReference type="Pfam" id="PF00535">
    <property type="entry name" value="Glycos_transf_2"/>
    <property type="match status" value="1"/>
</dbReference>
<comment type="similarity">
    <text evidence="1">Belongs to the glycosyltransferase 2 family.</text>
</comment>
<sequence length="360" mass="41282">MSHTAVSIIVPMFKVEAYLHRCVDSLLGQTLDRIEVILVNDGSPDRCGAIADEYAAADPRVRVLHQPNRGVSSARNAGMRAAAGDYIGFVDPDDWIEPEMFSKLYEAAADADADAAVCAFHEHYEEQGRAVQVRYDTLPSWNGGYGQVRRNIMYRLLTGELHSFTWNKLYRRSLLIECGVKSPEDMPLMQDIVFNLEAFSHMDGVVYIDEPLYHFRRHASSNTMKFRPDVFDTLLKLFRIKHHYMNRLHLINSRRLPVYEWFVRQSLQAVQMEFSPLNPLPASERKERVARIAGNQELQNAMDLADSRFSGFQSLMIQSLRTRNFRLIGTVARIHHRYRKIGSGVKRALLPDKHRPAVHG</sequence>
<evidence type="ECO:0000256" key="1">
    <source>
        <dbReference type="ARBA" id="ARBA00006739"/>
    </source>
</evidence>
<dbReference type="Gene3D" id="3.90.550.10">
    <property type="entry name" value="Spore Coat Polysaccharide Biosynthesis Protein SpsA, Chain A"/>
    <property type="match status" value="1"/>
</dbReference>
<dbReference type="EMBL" id="JBHUME010000009">
    <property type="protein sequence ID" value="MFD2613951.1"/>
    <property type="molecule type" value="Genomic_DNA"/>
</dbReference>
<evidence type="ECO:0000313" key="6">
    <source>
        <dbReference type="Proteomes" id="UP001597541"/>
    </source>
</evidence>
<dbReference type="RefSeq" id="WP_377604274.1">
    <property type="nucleotide sequence ID" value="NZ_JBHUME010000009.1"/>
</dbReference>
<dbReference type="PANTHER" id="PTHR22916">
    <property type="entry name" value="GLYCOSYLTRANSFERASE"/>
    <property type="match status" value="1"/>
</dbReference>
<dbReference type="GO" id="GO:0016757">
    <property type="term" value="F:glycosyltransferase activity"/>
    <property type="evidence" value="ECO:0007669"/>
    <property type="project" value="UniProtKB-KW"/>
</dbReference>
<name>A0ABW5PGU2_9BACL</name>
<comment type="caution">
    <text evidence="5">The sequence shown here is derived from an EMBL/GenBank/DDBJ whole genome shotgun (WGS) entry which is preliminary data.</text>
</comment>
<keyword evidence="2 5" id="KW-0328">Glycosyltransferase</keyword>
<dbReference type="EC" id="2.4.-.-" evidence="5"/>
<accession>A0ABW5PGU2</accession>
<evidence type="ECO:0000259" key="4">
    <source>
        <dbReference type="Pfam" id="PF00535"/>
    </source>
</evidence>
<dbReference type="Proteomes" id="UP001597541">
    <property type="component" value="Unassembled WGS sequence"/>
</dbReference>
<dbReference type="SUPFAM" id="SSF53448">
    <property type="entry name" value="Nucleotide-diphospho-sugar transferases"/>
    <property type="match status" value="1"/>
</dbReference>
<evidence type="ECO:0000313" key="5">
    <source>
        <dbReference type="EMBL" id="MFD2613951.1"/>
    </source>
</evidence>
<dbReference type="PANTHER" id="PTHR22916:SF51">
    <property type="entry name" value="GLYCOSYLTRANSFERASE EPSH-RELATED"/>
    <property type="match status" value="1"/>
</dbReference>
<protein>
    <submittedName>
        <fullName evidence="5">Glycosyltransferase</fullName>
        <ecNumber evidence="5">2.4.-.-</ecNumber>
    </submittedName>
</protein>
<feature type="domain" description="Glycosyltransferase 2-like" evidence="4">
    <location>
        <begin position="7"/>
        <end position="176"/>
    </location>
</feature>
<dbReference type="InterPro" id="IPR029044">
    <property type="entry name" value="Nucleotide-diphossugar_trans"/>
</dbReference>
<gene>
    <name evidence="5" type="ORF">ACFSUF_16165</name>
</gene>
<keyword evidence="6" id="KW-1185">Reference proteome</keyword>
<evidence type="ECO:0000256" key="2">
    <source>
        <dbReference type="ARBA" id="ARBA00022676"/>
    </source>
</evidence>
<keyword evidence="3 5" id="KW-0808">Transferase</keyword>
<reference evidence="6" key="1">
    <citation type="journal article" date="2019" name="Int. J. Syst. Evol. Microbiol.">
        <title>The Global Catalogue of Microorganisms (GCM) 10K type strain sequencing project: providing services to taxonomists for standard genome sequencing and annotation.</title>
        <authorList>
            <consortium name="The Broad Institute Genomics Platform"/>
            <consortium name="The Broad Institute Genome Sequencing Center for Infectious Disease"/>
            <person name="Wu L."/>
            <person name="Ma J."/>
        </authorList>
    </citation>
    <scope>NUCLEOTIDE SEQUENCE [LARGE SCALE GENOMIC DNA]</scope>
    <source>
        <strain evidence="6">KCTC 3950</strain>
    </source>
</reference>
<dbReference type="CDD" id="cd00761">
    <property type="entry name" value="Glyco_tranf_GTA_type"/>
    <property type="match status" value="1"/>
</dbReference>